<protein>
    <recommendedName>
        <fullName evidence="3">Toxin-antitoxin system, antitoxin component, ribbon-helix-helix domain protein</fullName>
    </recommendedName>
</protein>
<evidence type="ECO:0008006" key="3">
    <source>
        <dbReference type="Google" id="ProtNLM"/>
    </source>
</evidence>
<dbReference type="RefSeq" id="WP_343850669.1">
    <property type="nucleotide sequence ID" value="NZ_BAAAFI010000007.1"/>
</dbReference>
<comment type="caution">
    <text evidence="1">The sequence shown here is derived from an EMBL/GenBank/DDBJ whole genome shotgun (WGS) entry which is preliminary data.</text>
</comment>
<organism evidence="1 2">
    <name type="scientific">Algoriphagus jejuensis</name>
    <dbReference type="NCBI Taxonomy" id="419934"/>
    <lineage>
        <taxon>Bacteria</taxon>
        <taxon>Pseudomonadati</taxon>
        <taxon>Bacteroidota</taxon>
        <taxon>Cytophagia</taxon>
        <taxon>Cytophagales</taxon>
        <taxon>Cyclobacteriaceae</taxon>
        <taxon>Algoriphagus</taxon>
    </lineage>
</organism>
<evidence type="ECO:0000313" key="2">
    <source>
        <dbReference type="Proteomes" id="UP001500469"/>
    </source>
</evidence>
<reference evidence="2" key="1">
    <citation type="journal article" date="2019" name="Int. J. Syst. Evol. Microbiol.">
        <title>The Global Catalogue of Microorganisms (GCM) 10K type strain sequencing project: providing services to taxonomists for standard genome sequencing and annotation.</title>
        <authorList>
            <consortium name="The Broad Institute Genomics Platform"/>
            <consortium name="The Broad Institute Genome Sequencing Center for Infectious Disease"/>
            <person name="Wu L."/>
            <person name="Ma J."/>
        </authorList>
    </citation>
    <scope>NUCLEOTIDE SEQUENCE [LARGE SCALE GENOMIC DNA]</scope>
    <source>
        <strain evidence="2">JCM 16112</strain>
    </source>
</reference>
<dbReference type="InterPro" id="IPR045944">
    <property type="entry name" value="DUF6364"/>
</dbReference>
<name>A0ABP3YD36_9BACT</name>
<gene>
    <name evidence="1" type="ORF">GCM10009119_18360</name>
</gene>
<keyword evidence="2" id="KW-1185">Reference proteome</keyword>
<evidence type="ECO:0000313" key="1">
    <source>
        <dbReference type="EMBL" id="GAA0878868.1"/>
    </source>
</evidence>
<dbReference type="Pfam" id="PF19891">
    <property type="entry name" value="DUF6364"/>
    <property type="match status" value="1"/>
</dbReference>
<dbReference type="EMBL" id="BAAAFI010000007">
    <property type="protein sequence ID" value="GAA0878868.1"/>
    <property type="molecule type" value="Genomic_DNA"/>
</dbReference>
<dbReference type="Proteomes" id="UP001500469">
    <property type="component" value="Unassembled WGS sequence"/>
</dbReference>
<proteinExistence type="predicted"/>
<sequence length="85" mass="9601">MDTKLTLKLDKEVIEKAKKYASGQKRSLSGLIESYLKSLINTDPTKKSDGIEISPFVKSMQTGVKLPADLDEKNAYRHHLSEKHK</sequence>
<accession>A0ABP3YD36</accession>